<reference evidence="3" key="1">
    <citation type="journal article" date="2017" name="Nature">
        <title>The genome of Chenopodium quinoa.</title>
        <authorList>
            <person name="Jarvis D.E."/>
            <person name="Ho Y.S."/>
            <person name="Lightfoot D.J."/>
            <person name="Schmoeckel S.M."/>
            <person name="Li B."/>
            <person name="Borm T.J.A."/>
            <person name="Ohyanagi H."/>
            <person name="Mineta K."/>
            <person name="Michell C.T."/>
            <person name="Saber N."/>
            <person name="Kharbatia N.M."/>
            <person name="Rupper R.R."/>
            <person name="Sharp A.R."/>
            <person name="Dally N."/>
            <person name="Boughton B.A."/>
            <person name="Woo Y.H."/>
            <person name="Gao G."/>
            <person name="Schijlen E.G.W.M."/>
            <person name="Guo X."/>
            <person name="Momin A.A."/>
            <person name="Negrao S."/>
            <person name="Al-Babili S."/>
            <person name="Gehring C."/>
            <person name="Roessner U."/>
            <person name="Jung C."/>
            <person name="Murphy K."/>
            <person name="Arold S.T."/>
            <person name="Gojobori T."/>
            <person name="van der Linden C.G."/>
            <person name="van Loo E.N."/>
            <person name="Jellen E.N."/>
            <person name="Maughan P.J."/>
            <person name="Tester M."/>
        </authorList>
    </citation>
    <scope>NUCLEOTIDE SEQUENCE [LARGE SCALE GENOMIC DNA]</scope>
    <source>
        <strain evidence="3">cv. PI 614886</strain>
    </source>
</reference>
<reference evidence="3" key="2">
    <citation type="submission" date="2021-03" db="UniProtKB">
        <authorList>
            <consortium name="EnsemblPlants"/>
        </authorList>
    </citation>
    <scope>IDENTIFICATION</scope>
</reference>
<dbReference type="Pfam" id="PF03478">
    <property type="entry name" value="Beta-prop_KIB1-4"/>
    <property type="match status" value="1"/>
</dbReference>
<organism evidence="3 4">
    <name type="scientific">Chenopodium quinoa</name>
    <name type="common">Quinoa</name>
    <dbReference type="NCBI Taxonomy" id="63459"/>
    <lineage>
        <taxon>Eukaryota</taxon>
        <taxon>Viridiplantae</taxon>
        <taxon>Streptophyta</taxon>
        <taxon>Embryophyta</taxon>
        <taxon>Tracheophyta</taxon>
        <taxon>Spermatophyta</taxon>
        <taxon>Magnoliopsida</taxon>
        <taxon>eudicotyledons</taxon>
        <taxon>Gunneridae</taxon>
        <taxon>Pentapetalae</taxon>
        <taxon>Caryophyllales</taxon>
        <taxon>Chenopodiaceae</taxon>
        <taxon>Chenopodioideae</taxon>
        <taxon>Atripliceae</taxon>
        <taxon>Chenopodium</taxon>
    </lineage>
</organism>
<dbReference type="AlphaFoldDB" id="A0A803MFW8"/>
<dbReference type="InterPro" id="IPR051304">
    <property type="entry name" value="SCF_F-box_domain"/>
</dbReference>
<evidence type="ECO:0000256" key="1">
    <source>
        <dbReference type="SAM" id="MobiDB-lite"/>
    </source>
</evidence>
<proteinExistence type="predicted"/>
<dbReference type="PANTHER" id="PTHR47123:SF6">
    <property type="entry name" value="F-BOX PROTEIN SKIP23-LIKE ISOFORM X1"/>
    <property type="match status" value="1"/>
</dbReference>
<evidence type="ECO:0000259" key="2">
    <source>
        <dbReference type="Pfam" id="PF03478"/>
    </source>
</evidence>
<accession>A0A803MFW8</accession>
<dbReference type="OMA" id="DIAYHEV"/>
<dbReference type="EnsemblPlants" id="AUR62028712-RA">
    <property type="protein sequence ID" value="AUR62028712-RA:cds"/>
    <property type="gene ID" value="AUR62028712"/>
</dbReference>
<feature type="region of interest" description="Disordered" evidence="1">
    <location>
        <begin position="417"/>
        <end position="437"/>
    </location>
</feature>
<keyword evidence="4" id="KW-1185">Reference proteome</keyword>
<dbReference type="Proteomes" id="UP000596660">
    <property type="component" value="Unplaced"/>
</dbReference>
<dbReference type="PANTHER" id="PTHR47123">
    <property type="entry name" value="F-BOX PROTEIN SKIP23"/>
    <property type="match status" value="1"/>
</dbReference>
<sequence>MSSEIPGKSLIIVPCSIFLLRPSRNPKASPWFITVEELNPGKFYLRKPLSRINIPKVLQLSDLEVIELGKFCTLRSADRPLDMFESRCLRNKAVLFMDPKHKNNPTIDNCTAMVLYGNGTLSAIRLNNEEEKYLNTKGRNFDDILNFNGRVYAIDHRGRLYRTGYDSLSMLGIVGEPIGEGSTTDKKKCLVELLGELYVVVYRCRRPGNRSPISFEVYRLQEEEGGWETVKDIGDRIIFVTLDGCFFANKNYFPGQRGHSIVYYKRTFPQYTGSSLDIGIFHFDDGRGIDGYGIMDGHAKPIGTIFTEIVQNGVSQAKFQGINVSSHLVPVLKKIWDKHGNIMQGHEVQTNKQLTWALESLANMIILLQSDSGMFLDGFQAAYLNSTMNYLQGMRFRLDWLIPYIQKALAVHDEQQQIGSTKKPSGRDGCGLSSSSSYRPKECAWLKDDVQISRSQCFVMAPEPVAIS</sequence>
<name>A0A803MFW8_CHEQI</name>
<protein>
    <recommendedName>
        <fullName evidence="2">KIB1-4 beta-propeller domain-containing protein</fullName>
    </recommendedName>
</protein>
<dbReference type="InterPro" id="IPR005174">
    <property type="entry name" value="KIB1-4_b-propeller"/>
</dbReference>
<feature type="domain" description="KIB1-4 beta-propeller" evidence="2">
    <location>
        <begin position="30"/>
        <end position="281"/>
    </location>
</feature>
<evidence type="ECO:0000313" key="4">
    <source>
        <dbReference type="Proteomes" id="UP000596660"/>
    </source>
</evidence>
<evidence type="ECO:0000313" key="3">
    <source>
        <dbReference type="EnsemblPlants" id="AUR62028712-RA:cds"/>
    </source>
</evidence>
<dbReference type="Gramene" id="AUR62028712-RA">
    <property type="protein sequence ID" value="AUR62028712-RA:cds"/>
    <property type="gene ID" value="AUR62028712"/>
</dbReference>